<evidence type="ECO:0000313" key="3">
    <source>
        <dbReference type="EMBL" id="KIM98510.1"/>
    </source>
</evidence>
<name>A0A0C3GR37_OIDMZ</name>
<feature type="transmembrane region" description="Helical" evidence="1">
    <location>
        <begin position="207"/>
        <end position="229"/>
    </location>
</feature>
<protein>
    <recommendedName>
        <fullName evidence="5">TRP C-terminal domain-containing protein</fullName>
    </recommendedName>
</protein>
<dbReference type="Proteomes" id="UP000054321">
    <property type="component" value="Unassembled WGS sequence"/>
</dbReference>
<feature type="transmembrane region" description="Helical" evidence="1">
    <location>
        <begin position="29"/>
        <end position="49"/>
    </location>
</feature>
<keyword evidence="1" id="KW-0812">Transmembrane</keyword>
<dbReference type="HOGENOM" id="CLU_1082195_0_0_1"/>
<feature type="signal peptide" evidence="2">
    <location>
        <begin position="1"/>
        <end position="17"/>
    </location>
</feature>
<sequence>MTFILLGVPFGLALMTAYNTPEIGVSCRSLTFVIYACVQFAQILLWLWAYASSPPDSTKDDGSHQSWLRKNGFYNPTAMKHLIREDRNFDLHKLLERVKLGKLLGKVGWHQFSGSTGGGHTSESEVLEQHGRSFGIIWFLIWHIAALLLLLFAIFAAIGGTLMQLIGVYTAAVCRVTVSEWSKPVDQRGLSIISVNSALAIKSAKKYWKWGAITAISFMAFVSFLGWWYQRRMRLRFTELVERVDESCLDTCSNSMS</sequence>
<feature type="chain" id="PRO_5002164681" description="TRP C-terminal domain-containing protein" evidence="2">
    <location>
        <begin position="18"/>
        <end position="257"/>
    </location>
</feature>
<evidence type="ECO:0000313" key="4">
    <source>
        <dbReference type="Proteomes" id="UP000054321"/>
    </source>
</evidence>
<accession>A0A0C3GR37</accession>
<reference evidence="4" key="2">
    <citation type="submission" date="2015-01" db="EMBL/GenBank/DDBJ databases">
        <title>Evolutionary Origins and Diversification of the Mycorrhizal Mutualists.</title>
        <authorList>
            <consortium name="DOE Joint Genome Institute"/>
            <consortium name="Mycorrhizal Genomics Consortium"/>
            <person name="Kohler A."/>
            <person name="Kuo A."/>
            <person name="Nagy L.G."/>
            <person name="Floudas D."/>
            <person name="Copeland A."/>
            <person name="Barry K.W."/>
            <person name="Cichocki N."/>
            <person name="Veneault-Fourrey C."/>
            <person name="LaButti K."/>
            <person name="Lindquist E.A."/>
            <person name="Lipzen A."/>
            <person name="Lundell T."/>
            <person name="Morin E."/>
            <person name="Murat C."/>
            <person name="Riley R."/>
            <person name="Ohm R."/>
            <person name="Sun H."/>
            <person name="Tunlid A."/>
            <person name="Henrissat B."/>
            <person name="Grigoriev I.V."/>
            <person name="Hibbett D.S."/>
            <person name="Martin F."/>
        </authorList>
    </citation>
    <scope>NUCLEOTIDE SEQUENCE [LARGE SCALE GENOMIC DNA]</scope>
    <source>
        <strain evidence="4">Zn</strain>
    </source>
</reference>
<dbReference type="OrthoDB" id="5392263at2759"/>
<keyword evidence="4" id="KW-1185">Reference proteome</keyword>
<evidence type="ECO:0008006" key="5">
    <source>
        <dbReference type="Google" id="ProtNLM"/>
    </source>
</evidence>
<keyword evidence="1" id="KW-0472">Membrane</keyword>
<keyword evidence="1" id="KW-1133">Transmembrane helix</keyword>
<dbReference type="AlphaFoldDB" id="A0A0C3GR37"/>
<evidence type="ECO:0000256" key="1">
    <source>
        <dbReference type="SAM" id="Phobius"/>
    </source>
</evidence>
<dbReference type="InParanoid" id="A0A0C3GR37"/>
<evidence type="ECO:0000256" key="2">
    <source>
        <dbReference type="SAM" id="SignalP"/>
    </source>
</evidence>
<reference evidence="3 4" key="1">
    <citation type="submission" date="2014-04" db="EMBL/GenBank/DDBJ databases">
        <authorList>
            <consortium name="DOE Joint Genome Institute"/>
            <person name="Kuo A."/>
            <person name="Martino E."/>
            <person name="Perotto S."/>
            <person name="Kohler A."/>
            <person name="Nagy L.G."/>
            <person name="Floudas D."/>
            <person name="Copeland A."/>
            <person name="Barry K.W."/>
            <person name="Cichocki N."/>
            <person name="Veneault-Fourrey C."/>
            <person name="LaButti K."/>
            <person name="Lindquist E.A."/>
            <person name="Lipzen A."/>
            <person name="Lundell T."/>
            <person name="Morin E."/>
            <person name="Murat C."/>
            <person name="Sun H."/>
            <person name="Tunlid A."/>
            <person name="Henrissat B."/>
            <person name="Grigoriev I.V."/>
            <person name="Hibbett D.S."/>
            <person name="Martin F."/>
            <person name="Nordberg H.P."/>
            <person name="Cantor M.N."/>
            <person name="Hua S.X."/>
        </authorList>
    </citation>
    <scope>NUCLEOTIDE SEQUENCE [LARGE SCALE GENOMIC DNA]</scope>
    <source>
        <strain evidence="3 4">Zn</strain>
    </source>
</reference>
<gene>
    <name evidence="3" type="ORF">OIDMADRAFT_31299</name>
</gene>
<organism evidence="3 4">
    <name type="scientific">Oidiodendron maius (strain Zn)</name>
    <dbReference type="NCBI Taxonomy" id="913774"/>
    <lineage>
        <taxon>Eukaryota</taxon>
        <taxon>Fungi</taxon>
        <taxon>Dikarya</taxon>
        <taxon>Ascomycota</taxon>
        <taxon>Pezizomycotina</taxon>
        <taxon>Leotiomycetes</taxon>
        <taxon>Leotiomycetes incertae sedis</taxon>
        <taxon>Myxotrichaceae</taxon>
        <taxon>Oidiodendron</taxon>
    </lineage>
</organism>
<dbReference type="EMBL" id="KN832880">
    <property type="protein sequence ID" value="KIM98510.1"/>
    <property type="molecule type" value="Genomic_DNA"/>
</dbReference>
<proteinExistence type="predicted"/>
<feature type="transmembrane region" description="Helical" evidence="1">
    <location>
        <begin position="136"/>
        <end position="158"/>
    </location>
</feature>
<keyword evidence="2" id="KW-0732">Signal</keyword>